<keyword evidence="6" id="KW-0597">Phosphoprotein</keyword>
<evidence type="ECO:0000313" key="20">
    <source>
        <dbReference type="Proteomes" id="UP000253769"/>
    </source>
</evidence>
<dbReference type="OrthoDB" id="1931120at2"/>
<dbReference type="InterPro" id="IPR033479">
    <property type="entry name" value="dCache_1"/>
</dbReference>
<dbReference type="PANTHER" id="PTHR43065">
    <property type="entry name" value="SENSOR HISTIDINE KINASE"/>
    <property type="match status" value="1"/>
</dbReference>
<dbReference type="CDD" id="cd00082">
    <property type="entry name" value="HisKA"/>
    <property type="match status" value="1"/>
</dbReference>
<dbReference type="InterPro" id="IPR003594">
    <property type="entry name" value="HATPase_dom"/>
</dbReference>
<dbReference type="Pfam" id="PF02743">
    <property type="entry name" value="dCache_1"/>
    <property type="match status" value="1"/>
</dbReference>
<gene>
    <name evidence="19" type="ORF">DV711_18260</name>
</gene>
<name>A0A369W7T3_9GAMM</name>
<evidence type="ECO:0000256" key="5">
    <source>
        <dbReference type="ARBA" id="ARBA00022519"/>
    </source>
</evidence>
<accession>A0A369W7T3</accession>
<feature type="compositionally biased region" description="Polar residues" evidence="16">
    <location>
        <begin position="617"/>
        <end position="631"/>
    </location>
</feature>
<keyword evidence="5" id="KW-0997">Cell inner membrane</keyword>
<evidence type="ECO:0000256" key="9">
    <source>
        <dbReference type="ARBA" id="ARBA00022741"/>
    </source>
</evidence>
<evidence type="ECO:0000256" key="7">
    <source>
        <dbReference type="ARBA" id="ARBA00022679"/>
    </source>
</evidence>
<evidence type="ECO:0000256" key="15">
    <source>
        <dbReference type="ARBA" id="ARBA00073143"/>
    </source>
</evidence>
<evidence type="ECO:0000256" key="1">
    <source>
        <dbReference type="ARBA" id="ARBA00000085"/>
    </source>
</evidence>
<evidence type="ECO:0000256" key="10">
    <source>
        <dbReference type="ARBA" id="ARBA00022777"/>
    </source>
</evidence>
<dbReference type="Proteomes" id="UP000253769">
    <property type="component" value="Unassembled WGS sequence"/>
</dbReference>
<dbReference type="InterPro" id="IPR029151">
    <property type="entry name" value="Sensor-like_sf"/>
</dbReference>
<evidence type="ECO:0000256" key="16">
    <source>
        <dbReference type="SAM" id="MobiDB-lite"/>
    </source>
</evidence>
<dbReference type="PIRSF" id="PIRSF036431">
    <property type="entry name" value="STHK_DctB"/>
    <property type="match status" value="1"/>
</dbReference>
<feature type="domain" description="Histidine kinase" evidence="18">
    <location>
        <begin position="408"/>
        <end position="625"/>
    </location>
</feature>
<dbReference type="Gene3D" id="3.30.565.10">
    <property type="entry name" value="Histidine kinase-like ATPase, C-terminal domain"/>
    <property type="match status" value="1"/>
</dbReference>
<keyword evidence="20" id="KW-1185">Reference proteome</keyword>
<dbReference type="GO" id="GO:0000155">
    <property type="term" value="F:phosphorelay sensor kinase activity"/>
    <property type="evidence" value="ECO:0007669"/>
    <property type="project" value="InterPro"/>
</dbReference>
<keyword evidence="11" id="KW-0067">ATP-binding</keyword>
<keyword evidence="12 17" id="KW-1133">Transmembrane helix</keyword>
<keyword evidence="9" id="KW-0547">Nucleotide-binding</keyword>
<dbReference type="InterPro" id="IPR017055">
    <property type="entry name" value="Sig_transdc_His_kinase_DctB"/>
</dbReference>
<evidence type="ECO:0000256" key="12">
    <source>
        <dbReference type="ARBA" id="ARBA00022989"/>
    </source>
</evidence>
<dbReference type="InterPro" id="IPR005467">
    <property type="entry name" value="His_kinase_dom"/>
</dbReference>
<dbReference type="SUPFAM" id="SSF47384">
    <property type="entry name" value="Homodimeric domain of signal transducing histidine kinase"/>
    <property type="match status" value="1"/>
</dbReference>
<dbReference type="InterPro" id="IPR004358">
    <property type="entry name" value="Sig_transdc_His_kin-like_C"/>
</dbReference>
<dbReference type="FunFam" id="3.30.450.20:FF:000127">
    <property type="entry name" value="C4-dicarboxylate transport sensor protein"/>
    <property type="match status" value="1"/>
</dbReference>
<evidence type="ECO:0000259" key="18">
    <source>
        <dbReference type="PROSITE" id="PS50109"/>
    </source>
</evidence>
<dbReference type="PRINTS" id="PR00344">
    <property type="entry name" value="BCTRLSENSOR"/>
</dbReference>
<comment type="subcellular location">
    <subcellularLocation>
        <location evidence="2">Cell inner membrane</location>
        <topology evidence="2">Multi-pass membrane protein</topology>
    </subcellularLocation>
</comment>
<feature type="region of interest" description="Disordered" evidence="16">
    <location>
        <begin position="615"/>
        <end position="637"/>
    </location>
</feature>
<dbReference type="PROSITE" id="PS50109">
    <property type="entry name" value="HIS_KIN"/>
    <property type="match status" value="1"/>
</dbReference>
<dbReference type="SUPFAM" id="SSF55874">
    <property type="entry name" value="ATPase domain of HSP90 chaperone/DNA topoisomerase II/histidine kinase"/>
    <property type="match status" value="1"/>
</dbReference>
<proteinExistence type="predicted"/>
<evidence type="ECO:0000256" key="14">
    <source>
        <dbReference type="ARBA" id="ARBA00023136"/>
    </source>
</evidence>
<dbReference type="SMART" id="SM00387">
    <property type="entry name" value="HATPase_c"/>
    <property type="match status" value="1"/>
</dbReference>
<comment type="catalytic activity">
    <reaction evidence="1">
        <text>ATP + protein L-histidine = ADP + protein N-phospho-L-histidine.</text>
        <dbReference type="EC" id="2.7.13.3"/>
    </reaction>
</comment>
<keyword evidence="14 17" id="KW-0472">Membrane</keyword>
<dbReference type="AlphaFoldDB" id="A0A369W7T3"/>
<evidence type="ECO:0000256" key="2">
    <source>
        <dbReference type="ARBA" id="ARBA00004429"/>
    </source>
</evidence>
<dbReference type="Gene3D" id="6.10.250.3020">
    <property type="match status" value="1"/>
</dbReference>
<protein>
    <recommendedName>
        <fullName evidence="15">C4-dicarboxylate transport sensor protein DctB</fullName>
        <ecNumber evidence="3">2.7.13.3</ecNumber>
    </recommendedName>
</protein>
<evidence type="ECO:0000256" key="3">
    <source>
        <dbReference type="ARBA" id="ARBA00012438"/>
    </source>
</evidence>
<evidence type="ECO:0000256" key="6">
    <source>
        <dbReference type="ARBA" id="ARBA00022553"/>
    </source>
</evidence>
<evidence type="ECO:0000256" key="4">
    <source>
        <dbReference type="ARBA" id="ARBA00022475"/>
    </source>
</evidence>
<dbReference type="SMART" id="SM00388">
    <property type="entry name" value="HisKA"/>
    <property type="match status" value="1"/>
</dbReference>
<sequence>MYVTTTYSGSPAVTASDSPVRSHPVRNYSLPIVLGAMLFGVLLGSSLLSWTEDDLYSELDRIGDERLDLYASTIDASLRRFDYLPFIIAGDAQVRQLLQTGDVGSQEVVNRTLEKWQRESGAAYLYLMNLQGQAVAASNWQSPTSFIGNNYSFRPYFQDAIAGKAGRFFAVGVTTGLPGFFLARPVRFGDQILGVAVVKVDMAQLETDWSAGGENVWVSDADGVIFLASNPDWKYRSVSPLAPAIHERLRDERKYHGKQIEALALQSQQQSPGGNRVIRLLDDAGGSALEPGPQPYLLHQRQLASLNWTLYYLSDLTGLAEHKQQAVLLASLLSALLAVVGLFLSSRWRHQQLLEQRVASRTAALNQSNAQLKREIQERLNAEEELRQTHEGLIQAEKLAALGQLSAGLVHEISQPISAIRTFLASTRLLVERDQTQPALENINDIDSLIGRVTGIVSHLKTFASKSRGTTSPVELGQLVDNALMILGPQLSKQQVELDWQRPNEPLKVQADEIKLEQILVNLIRNGLDAIQACPQRDGWLQIRLEQQPDAERSQIVISDNGCGIDPDDLPKVFDPFFTTKEPGEGLGLGLSVSYGIAREFGGDLHAEARPEGGTRFTLSLSRRGQPTVEPNPTGDP</sequence>
<dbReference type="Gene3D" id="1.10.287.130">
    <property type="match status" value="1"/>
</dbReference>
<dbReference type="InterPro" id="IPR036890">
    <property type="entry name" value="HATPase_C_sf"/>
</dbReference>
<keyword evidence="7" id="KW-0808">Transferase</keyword>
<dbReference type="FunFam" id="1.10.287.130:FF:000049">
    <property type="entry name" value="C4-dicarboxylate transport sensor protein DctB"/>
    <property type="match status" value="1"/>
</dbReference>
<evidence type="ECO:0000256" key="11">
    <source>
        <dbReference type="ARBA" id="ARBA00022840"/>
    </source>
</evidence>
<feature type="transmembrane region" description="Helical" evidence="17">
    <location>
        <begin position="28"/>
        <end position="51"/>
    </location>
</feature>
<dbReference type="InterPro" id="IPR036097">
    <property type="entry name" value="HisK_dim/P_sf"/>
</dbReference>
<reference evidence="19 20" key="1">
    <citation type="submission" date="2018-07" db="EMBL/GenBank/DDBJ databases">
        <title>Motiliproteus coralliicola sp. nov., a bacterium isolated from Coral.</title>
        <authorList>
            <person name="Wang G."/>
        </authorList>
    </citation>
    <scope>NUCLEOTIDE SEQUENCE [LARGE SCALE GENOMIC DNA]</scope>
    <source>
        <strain evidence="19 20">C34</strain>
    </source>
</reference>
<dbReference type="Pfam" id="PF02518">
    <property type="entry name" value="HATPase_c"/>
    <property type="match status" value="1"/>
</dbReference>
<dbReference type="InterPro" id="IPR003661">
    <property type="entry name" value="HisK_dim/P_dom"/>
</dbReference>
<keyword evidence="13" id="KW-0902">Two-component regulatory system</keyword>
<dbReference type="PANTHER" id="PTHR43065:SF46">
    <property type="entry name" value="C4-DICARBOXYLATE TRANSPORT SENSOR PROTEIN DCTB"/>
    <property type="match status" value="1"/>
</dbReference>
<evidence type="ECO:0000313" key="19">
    <source>
        <dbReference type="EMBL" id="RDE18068.1"/>
    </source>
</evidence>
<evidence type="ECO:0000256" key="17">
    <source>
        <dbReference type="SAM" id="Phobius"/>
    </source>
</evidence>
<dbReference type="CDD" id="cd12914">
    <property type="entry name" value="PDC1_DGC_like"/>
    <property type="match status" value="1"/>
</dbReference>
<dbReference type="SUPFAM" id="SSF103190">
    <property type="entry name" value="Sensory domain-like"/>
    <property type="match status" value="1"/>
</dbReference>
<evidence type="ECO:0000256" key="13">
    <source>
        <dbReference type="ARBA" id="ARBA00023012"/>
    </source>
</evidence>
<evidence type="ECO:0000256" key="8">
    <source>
        <dbReference type="ARBA" id="ARBA00022692"/>
    </source>
</evidence>
<keyword evidence="4" id="KW-1003">Cell membrane</keyword>
<keyword evidence="8 17" id="KW-0812">Transmembrane</keyword>
<organism evidence="19 20">
    <name type="scientific">Motiliproteus coralliicola</name>
    <dbReference type="NCBI Taxonomy" id="2283196"/>
    <lineage>
        <taxon>Bacteria</taxon>
        <taxon>Pseudomonadati</taxon>
        <taxon>Pseudomonadota</taxon>
        <taxon>Gammaproteobacteria</taxon>
        <taxon>Oceanospirillales</taxon>
        <taxon>Oceanospirillaceae</taxon>
        <taxon>Motiliproteus</taxon>
    </lineage>
</organism>
<keyword evidence="10 19" id="KW-0418">Kinase</keyword>
<dbReference type="GO" id="GO:0005524">
    <property type="term" value="F:ATP binding"/>
    <property type="evidence" value="ECO:0007669"/>
    <property type="project" value="UniProtKB-KW"/>
</dbReference>
<dbReference type="EC" id="2.7.13.3" evidence="3"/>
<dbReference type="GO" id="GO:0005886">
    <property type="term" value="C:plasma membrane"/>
    <property type="evidence" value="ECO:0007669"/>
    <property type="project" value="UniProtKB-SubCell"/>
</dbReference>
<dbReference type="EMBL" id="QQOH01000006">
    <property type="protein sequence ID" value="RDE18068.1"/>
    <property type="molecule type" value="Genomic_DNA"/>
</dbReference>
<dbReference type="Gene3D" id="3.30.450.20">
    <property type="entry name" value="PAS domain"/>
    <property type="match status" value="2"/>
</dbReference>
<comment type="caution">
    <text evidence="19">The sequence shown here is derived from an EMBL/GenBank/DDBJ whole genome shotgun (WGS) entry which is preliminary data.</text>
</comment>